<evidence type="ECO:0000313" key="8">
    <source>
        <dbReference type="Proteomes" id="UP000654257"/>
    </source>
</evidence>
<dbReference type="PANTHER" id="PTHR35807:SF1">
    <property type="entry name" value="TRANSCRIPTIONAL REGULATOR REDD"/>
    <property type="match status" value="1"/>
</dbReference>
<feature type="DNA-binding region" description="OmpR/PhoB-type" evidence="5">
    <location>
        <begin position="1"/>
        <end position="95"/>
    </location>
</feature>
<dbReference type="Gene3D" id="1.25.40.10">
    <property type="entry name" value="Tetratricopeptide repeat domain"/>
    <property type="match status" value="1"/>
</dbReference>
<dbReference type="EMBL" id="BMCU01000001">
    <property type="protein sequence ID" value="GGF92618.1"/>
    <property type="molecule type" value="Genomic_DNA"/>
</dbReference>
<dbReference type="InterPro" id="IPR027417">
    <property type="entry name" value="P-loop_NTPase"/>
</dbReference>
<dbReference type="InterPro" id="IPR005158">
    <property type="entry name" value="BTAD"/>
</dbReference>
<dbReference type="InterPro" id="IPR001867">
    <property type="entry name" value="OmpR/PhoB-type_DNA-bd"/>
</dbReference>
<dbReference type="InterPro" id="IPR016032">
    <property type="entry name" value="Sig_transdc_resp-reg_C-effctor"/>
</dbReference>
<protein>
    <recommendedName>
        <fullName evidence="6">OmpR/PhoB-type domain-containing protein</fullName>
    </recommendedName>
</protein>
<dbReference type="GO" id="GO:0000160">
    <property type="term" value="P:phosphorelay signal transduction system"/>
    <property type="evidence" value="ECO:0007669"/>
    <property type="project" value="InterPro"/>
</dbReference>
<dbReference type="RefSeq" id="WP_188542949.1">
    <property type="nucleotide sequence ID" value="NZ_BMCU01000001.1"/>
</dbReference>
<evidence type="ECO:0000256" key="2">
    <source>
        <dbReference type="ARBA" id="ARBA00023015"/>
    </source>
</evidence>
<organism evidence="7 8">
    <name type="scientific">Rhodococcoides trifolii</name>
    <dbReference type="NCBI Taxonomy" id="908250"/>
    <lineage>
        <taxon>Bacteria</taxon>
        <taxon>Bacillati</taxon>
        <taxon>Actinomycetota</taxon>
        <taxon>Actinomycetes</taxon>
        <taxon>Mycobacteriales</taxon>
        <taxon>Nocardiaceae</taxon>
        <taxon>Rhodococcoides</taxon>
    </lineage>
</organism>
<reference evidence="7" key="1">
    <citation type="journal article" date="2014" name="Int. J. Syst. Evol. Microbiol.">
        <title>Complete genome sequence of Corynebacterium casei LMG S-19264T (=DSM 44701T), isolated from a smear-ripened cheese.</title>
        <authorList>
            <consortium name="US DOE Joint Genome Institute (JGI-PGF)"/>
            <person name="Walter F."/>
            <person name="Albersmeier A."/>
            <person name="Kalinowski J."/>
            <person name="Ruckert C."/>
        </authorList>
    </citation>
    <scope>NUCLEOTIDE SEQUENCE</scope>
    <source>
        <strain evidence="7">CCM 7905</strain>
    </source>
</reference>
<dbReference type="GO" id="GO:0006355">
    <property type="term" value="P:regulation of DNA-templated transcription"/>
    <property type="evidence" value="ECO:0007669"/>
    <property type="project" value="InterPro"/>
</dbReference>
<evidence type="ECO:0000256" key="5">
    <source>
        <dbReference type="PROSITE-ProRule" id="PRU01091"/>
    </source>
</evidence>
<comment type="similarity">
    <text evidence="1">Belongs to the AfsR/DnrI/RedD regulatory family.</text>
</comment>
<dbReference type="SUPFAM" id="SSF46894">
    <property type="entry name" value="C-terminal effector domain of the bipartite response regulators"/>
    <property type="match status" value="1"/>
</dbReference>
<keyword evidence="4" id="KW-0804">Transcription</keyword>
<keyword evidence="8" id="KW-1185">Reference proteome</keyword>
<dbReference type="SMART" id="SM00862">
    <property type="entry name" value="Trans_reg_C"/>
    <property type="match status" value="1"/>
</dbReference>
<proteinExistence type="inferred from homology"/>
<keyword evidence="3 5" id="KW-0238">DNA-binding</keyword>
<evidence type="ECO:0000259" key="6">
    <source>
        <dbReference type="PROSITE" id="PS51755"/>
    </source>
</evidence>
<accession>A0A917CLS4</accession>
<dbReference type="PROSITE" id="PS51755">
    <property type="entry name" value="OMPR_PHOB"/>
    <property type="match status" value="1"/>
</dbReference>
<dbReference type="SUPFAM" id="SSF52540">
    <property type="entry name" value="P-loop containing nucleoside triphosphate hydrolases"/>
    <property type="match status" value="1"/>
</dbReference>
<dbReference type="InterPro" id="IPR051677">
    <property type="entry name" value="AfsR-DnrI-RedD_regulator"/>
</dbReference>
<dbReference type="Pfam" id="PF00486">
    <property type="entry name" value="Trans_reg_C"/>
    <property type="match status" value="1"/>
</dbReference>
<dbReference type="PANTHER" id="PTHR35807">
    <property type="entry name" value="TRANSCRIPTIONAL REGULATOR REDD-RELATED"/>
    <property type="match status" value="1"/>
</dbReference>
<dbReference type="SUPFAM" id="SSF48452">
    <property type="entry name" value="TPR-like"/>
    <property type="match status" value="1"/>
</dbReference>
<dbReference type="GO" id="GO:0003677">
    <property type="term" value="F:DNA binding"/>
    <property type="evidence" value="ECO:0007669"/>
    <property type="project" value="UniProtKB-UniRule"/>
</dbReference>
<comment type="caution">
    <text evidence="7">The sequence shown here is derived from an EMBL/GenBank/DDBJ whole genome shotgun (WGS) entry which is preliminary data.</text>
</comment>
<sequence>MDYALIGSMEARHRGTVLDLGGRKQRAVLAVLLLARDRVVEFDRIVDDVWDAAPPPKAMASVRAYVANLRRILDTPGESHRHRVITSADGYRLNLGSDAAIPDTVDIDLFDRFCATARDSWVARDAVTAERAASDALRLWRGTPLVDFRDHSFAYDEAQRLEQLYADTFEVRVDAQLSRGVGSSVISELESRLRVDPLRETLWVRLMLALHRSGRRADALIAFDRARSTLATELGIEPGEELVRTHDDVRGRRSKPPKTTHRSVFGRDDELEILHRSLRDARAGRGRIVVITGAGGLGKTALASEISADAQAAGFATAWSSLSVDDRKPVLWDWTRVLRRLGVEDSDAPDPLSPYATAVSLRAAIGSTPTVIVLDDFHLADAGSNEVLAHVEKWIAGAPLVVVTTWLDGSPDLPRRRTLGGSAPHEGDIAVLPLTGLDGDAVAALVQHLGGITPSPDVVARILARTGGNPLHVRDAVRLGLSDNGSPFVDDDRAEAN</sequence>
<dbReference type="AlphaFoldDB" id="A0A917CLS4"/>
<dbReference type="InterPro" id="IPR041664">
    <property type="entry name" value="AAA_16"/>
</dbReference>
<feature type="domain" description="OmpR/PhoB-type" evidence="6">
    <location>
        <begin position="1"/>
        <end position="95"/>
    </location>
</feature>
<evidence type="ECO:0000256" key="3">
    <source>
        <dbReference type="ARBA" id="ARBA00023125"/>
    </source>
</evidence>
<gene>
    <name evidence="7" type="ORF">GCM10007304_03080</name>
</gene>
<dbReference type="Pfam" id="PF03704">
    <property type="entry name" value="BTAD"/>
    <property type="match status" value="1"/>
</dbReference>
<reference evidence="7" key="2">
    <citation type="submission" date="2020-09" db="EMBL/GenBank/DDBJ databases">
        <authorList>
            <person name="Sun Q."/>
            <person name="Sedlacek I."/>
        </authorList>
    </citation>
    <scope>NUCLEOTIDE SEQUENCE</scope>
    <source>
        <strain evidence="7">CCM 7905</strain>
    </source>
</reference>
<evidence type="ECO:0000256" key="1">
    <source>
        <dbReference type="ARBA" id="ARBA00005820"/>
    </source>
</evidence>
<dbReference type="InterPro" id="IPR011990">
    <property type="entry name" value="TPR-like_helical_dom_sf"/>
</dbReference>
<keyword evidence="2" id="KW-0805">Transcription regulation</keyword>
<dbReference type="CDD" id="cd15831">
    <property type="entry name" value="BTAD"/>
    <property type="match status" value="1"/>
</dbReference>
<dbReference type="Pfam" id="PF13191">
    <property type="entry name" value="AAA_16"/>
    <property type="match status" value="1"/>
</dbReference>
<dbReference type="InterPro" id="IPR036388">
    <property type="entry name" value="WH-like_DNA-bd_sf"/>
</dbReference>
<evidence type="ECO:0000256" key="4">
    <source>
        <dbReference type="ARBA" id="ARBA00023163"/>
    </source>
</evidence>
<dbReference type="SMART" id="SM01043">
    <property type="entry name" value="BTAD"/>
    <property type="match status" value="1"/>
</dbReference>
<name>A0A917CLS4_9NOCA</name>
<evidence type="ECO:0000313" key="7">
    <source>
        <dbReference type="EMBL" id="GGF92618.1"/>
    </source>
</evidence>
<dbReference type="Gene3D" id="1.10.10.10">
    <property type="entry name" value="Winged helix-like DNA-binding domain superfamily/Winged helix DNA-binding domain"/>
    <property type="match status" value="1"/>
</dbReference>
<dbReference type="Proteomes" id="UP000654257">
    <property type="component" value="Unassembled WGS sequence"/>
</dbReference>